<evidence type="ECO:0000256" key="8">
    <source>
        <dbReference type="SAM" id="MobiDB-lite"/>
    </source>
</evidence>
<dbReference type="KEGG" id="sind:105160745"/>
<comment type="function">
    <text evidence="1">May have a structural role to stabilize the lipid body during desiccation of the seed by preventing coalescence of the oil. Probably interacts with both lipid and phospholipid moieties of lipid bodies. May also provide recognition signals for specific lipase anchorage in lipolysis during seedling growth.</text>
</comment>
<dbReference type="Pfam" id="PF01277">
    <property type="entry name" value="Oleosin"/>
    <property type="match status" value="1"/>
</dbReference>
<dbReference type="PANTHER" id="PTHR33203:SF25">
    <property type="entry name" value="OLEOSIN 18.5 KDA"/>
    <property type="match status" value="1"/>
</dbReference>
<reference evidence="11" key="1">
    <citation type="submission" date="2025-08" db="UniProtKB">
        <authorList>
            <consortium name="RefSeq"/>
        </authorList>
    </citation>
    <scope>IDENTIFICATION</scope>
</reference>
<feature type="transmembrane region" description="Helical" evidence="9">
    <location>
        <begin position="117"/>
        <end position="143"/>
    </location>
</feature>
<keyword evidence="5 9" id="KW-1133">Transmembrane helix</keyword>
<evidence type="ECO:0000256" key="9">
    <source>
        <dbReference type="SAM" id="Phobius"/>
    </source>
</evidence>
<evidence type="ECO:0000256" key="5">
    <source>
        <dbReference type="ARBA" id="ARBA00022989"/>
    </source>
</evidence>
<feature type="compositionally biased region" description="Pro residues" evidence="8">
    <location>
        <begin position="71"/>
        <end position="86"/>
    </location>
</feature>
<dbReference type="Gramene" id="SIN_1016733.t">
    <property type="protein sequence ID" value="SIN_1016733.t.cds1"/>
    <property type="gene ID" value="SIN_1016733"/>
</dbReference>
<evidence type="ECO:0000256" key="4">
    <source>
        <dbReference type="ARBA" id="ARBA00022692"/>
    </source>
</evidence>
<evidence type="ECO:0000256" key="3">
    <source>
        <dbReference type="ARBA" id="ARBA00022677"/>
    </source>
</evidence>
<dbReference type="RefSeq" id="XP_011076526.1">
    <property type="nucleotide sequence ID" value="XM_011078224.1"/>
</dbReference>
<evidence type="ECO:0000256" key="6">
    <source>
        <dbReference type="ARBA" id="ARBA00023136"/>
    </source>
</evidence>
<dbReference type="GO" id="GO:0019915">
    <property type="term" value="P:lipid storage"/>
    <property type="evidence" value="ECO:0007669"/>
    <property type="project" value="TreeGrafter"/>
</dbReference>
<dbReference type="AlphaFoldDB" id="A0A6I9T145"/>
<protein>
    <recommendedName>
        <fullName evidence="7">Oleosin</fullName>
    </recommendedName>
</protein>
<dbReference type="GO" id="GO:0009791">
    <property type="term" value="P:post-embryonic development"/>
    <property type="evidence" value="ECO:0007669"/>
    <property type="project" value="UniProtKB-ARBA"/>
</dbReference>
<evidence type="ECO:0000313" key="10">
    <source>
        <dbReference type="Proteomes" id="UP000504604"/>
    </source>
</evidence>
<dbReference type="GO" id="GO:0005576">
    <property type="term" value="C:extracellular region"/>
    <property type="evidence" value="ECO:0007669"/>
    <property type="project" value="TreeGrafter"/>
</dbReference>
<dbReference type="Proteomes" id="UP000504604">
    <property type="component" value="Linkage group LG4"/>
</dbReference>
<proteinExistence type="inferred from homology"/>
<evidence type="ECO:0000256" key="2">
    <source>
        <dbReference type="ARBA" id="ARBA00010858"/>
    </source>
</evidence>
<keyword evidence="4 9" id="KW-0812">Transmembrane</keyword>
<accession>A0A6I9T145</accession>
<sequence>MWIYNSVPTCKPNWIKSNQHNPTRAPNPSSTIQSCLAGIGHLQIRPKQTCPQRSPSALHATFACYSLQHVTPPPPHPTPPPPPPPLQQQTRAPHLQLQPRAQRVVKAATAVTAGGSLLVLSGLTLAGTVIALTIATPLLVIFSPVLVPAVITIFLLGAGFLASGGFGVAALSVLSWIYRYLTGKHPPGADQLESAKTKLASKAREMKDRAEQFSQQPVAGSQTS</sequence>
<evidence type="ECO:0000313" key="11">
    <source>
        <dbReference type="RefSeq" id="XP_011076526.1"/>
    </source>
</evidence>
<feature type="compositionally biased region" description="Basic and acidic residues" evidence="8">
    <location>
        <begin position="202"/>
        <end position="211"/>
    </location>
</feature>
<evidence type="ECO:0000256" key="7">
    <source>
        <dbReference type="RuleBase" id="RU000540"/>
    </source>
</evidence>
<dbReference type="GO" id="GO:0012511">
    <property type="term" value="C:monolayer-surrounded lipid storage body"/>
    <property type="evidence" value="ECO:0007669"/>
    <property type="project" value="InterPro"/>
</dbReference>
<feature type="transmembrane region" description="Helical" evidence="9">
    <location>
        <begin position="149"/>
        <end position="178"/>
    </location>
</feature>
<dbReference type="GO" id="GO:0016020">
    <property type="term" value="C:membrane"/>
    <property type="evidence" value="ECO:0007669"/>
    <property type="project" value="UniProtKB-SubCell"/>
</dbReference>
<dbReference type="GeneID" id="105160745"/>
<dbReference type="InterPro" id="IPR000136">
    <property type="entry name" value="Oleosin"/>
</dbReference>
<name>A0A6I9T145_SESIN</name>
<dbReference type="GO" id="GO:0048608">
    <property type="term" value="P:reproductive structure development"/>
    <property type="evidence" value="ECO:0007669"/>
    <property type="project" value="UniProtKB-ARBA"/>
</dbReference>
<dbReference type="PROSITE" id="PS00811">
    <property type="entry name" value="OLEOSINS"/>
    <property type="match status" value="1"/>
</dbReference>
<keyword evidence="6 9" id="KW-0472">Membrane</keyword>
<evidence type="ECO:0000256" key="1">
    <source>
        <dbReference type="ARBA" id="ARBA00002582"/>
    </source>
</evidence>
<organism evidence="10 11">
    <name type="scientific">Sesamum indicum</name>
    <name type="common">Oriental sesame</name>
    <name type="synonym">Sesamum orientale</name>
    <dbReference type="NCBI Taxonomy" id="4182"/>
    <lineage>
        <taxon>Eukaryota</taxon>
        <taxon>Viridiplantae</taxon>
        <taxon>Streptophyta</taxon>
        <taxon>Embryophyta</taxon>
        <taxon>Tracheophyta</taxon>
        <taxon>Spermatophyta</taxon>
        <taxon>Magnoliopsida</taxon>
        <taxon>eudicotyledons</taxon>
        <taxon>Gunneridae</taxon>
        <taxon>Pentapetalae</taxon>
        <taxon>asterids</taxon>
        <taxon>lamiids</taxon>
        <taxon>Lamiales</taxon>
        <taxon>Pedaliaceae</taxon>
        <taxon>Sesamum</taxon>
    </lineage>
</organism>
<dbReference type="PANTHER" id="PTHR33203">
    <property type="entry name" value="OLEOSIN"/>
    <property type="match status" value="1"/>
</dbReference>
<keyword evidence="10" id="KW-1185">Reference proteome</keyword>
<feature type="compositionally biased region" description="Polar residues" evidence="8">
    <location>
        <begin position="212"/>
        <end position="224"/>
    </location>
</feature>
<comment type="similarity">
    <text evidence="2 7">Belongs to the oleosin family.</text>
</comment>
<comment type="subcellular location">
    <subcellularLocation>
        <location evidence="7">Lipid droplet</location>
    </subcellularLocation>
    <subcellularLocation>
        <location evidence="7">Membrane</location>
        <topology evidence="7">Multi-pass membrane protein</topology>
    </subcellularLocation>
</comment>
<feature type="region of interest" description="Disordered" evidence="8">
    <location>
        <begin position="69"/>
        <end position="91"/>
    </location>
</feature>
<dbReference type="OrthoDB" id="690239at2759"/>
<gene>
    <name evidence="11" type="primary">LOC105160745</name>
</gene>
<keyword evidence="3 7" id="KW-0551">Lipid droplet</keyword>
<feature type="region of interest" description="Disordered" evidence="8">
    <location>
        <begin position="202"/>
        <end position="224"/>
    </location>
</feature>